<keyword evidence="4" id="KW-1185">Reference proteome</keyword>
<comment type="caution">
    <text evidence="3">The sequence shown here is derived from an EMBL/GenBank/DDBJ whole genome shotgun (WGS) entry which is preliminary data.</text>
</comment>
<evidence type="ECO:0000259" key="2">
    <source>
        <dbReference type="Pfam" id="PF22917"/>
    </source>
</evidence>
<dbReference type="Gene3D" id="3.40.50.720">
    <property type="entry name" value="NAD(P)-binding Rossmann-like Domain"/>
    <property type="match status" value="1"/>
</dbReference>
<organism evidence="3 4">
    <name type="scientific">Diatrype stigma</name>
    <dbReference type="NCBI Taxonomy" id="117547"/>
    <lineage>
        <taxon>Eukaryota</taxon>
        <taxon>Fungi</taxon>
        <taxon>Dikarya</taxon>
        <taxon>Ascomycota</taxon>
        <taxon>Pezizomycotina</taxon>
        <taxon>Sordariomycetes</taxon>
        <taxon>Xylariomycetidae</taxon>
        <taxon>Xylariales</taxon>
        <taxon>Diatrypaceae</taxon>
        <taxon>Diatrype</taxon>
    </lineage>
</organism>
<dbReference type="Proteomes" id="UP001320420">
    <property type="component" value="Unassembled WGS sequence"/>
</dbReference>
<dbReference type="PANTHER" id="PTHR32487">
    <property type="entry name" value="3-OXO-DELTA(4,5)-STEROID 5-BETA-REDUCTASE"/>
    <property type="match status" value="1"/>
</dbReference>
<accession>A0AAN9V1P3</accession>
<proteinExistence type="predicted"/>
<dbReference type="SUPFAM" id="SSF51735">
    <property type="entry name" value="NAD(P)-binding Rossmann-fold domains"/>
    <property type="match status" value="1"/>
</dbReference>
<evidence type="ECO:0000256" key="1">
    <source>
        <dbReference type="SAM" id="MobiDB-lite"/>
    </source>
</evidence>
<evidence type="ECO:0000313" key="4">
    <source>
        <dbReference type="Proteomes" id="UP001320420"/>
    </source>
</evidence>
<name>A0AAN9V1P3_9PEZI</name>
<gene>
    <name evidence="3" type="ORF">SLS62_005221</name>
</gene>
<sequence>MTGVTNNKRHALVFGGTGLLGWGVVNELLSGYPERGDAAFDRVTAVTNRPLKLEDTYWPGTASPSSSSSLSGIPELQICSGVDLLQEDLADTLENGVPGIEGVTHVFYFVFTSFPSDFEHECALNCGMMRRVAAAMNKLCPGLESFVYSGGTRGYGIYDPSIAFSTPLEERMASQLPESYAKTVAYPWFREILTAAAKGRGWAWTEVCPDVVVGFSPIGSGYSLALHWAQYLSLYAFNHGVGIPDPNAAAEGRRKAVVEVPFPGTAAGFDARFTPVSTRTLGRISIFASLGLDLAGKKQKPLDRQVVNALDDPTPTTFCELWPEIAGWFGLVGVGPPSSSSSDEDEDNTDKAGGDAPSEYIAKHRHLFAEHGRPRGVTAGVGAGSKQLDAVGYWLNFDRPLSAEKLRDAGYAFAERRPQPAAAAWMEAFERFRAAGIIF</sequence>
<dbReference type="PANTHER" id="PTHR32487:SF4">
    <property type="entry name" value="SIRQ PROTEIN"/>
    <property type="match status" value="1"/>
</dbReference>
<dbReference type="InterPro" id="IPR036291">
    <property type="entry name" value="NAD(P)-bd_dom_sf"/>
</dbReference>
<reference evidence="3 4" key="1">
    <citation type="submission" date="2024-02" db="EMBL/GenBank/DDBJ databases">
        <title>De novo assembly and annotation of 12 fungi associated with fruit tree decline syndrome in Ontario, Canada.</title>
        <authorList>
            <person name="Sulman M."/>
            <person name="Ellouze W."/>
            <person name="Ilyukhin E."/>
        </authorList>
    </citation>
    <scope>NUCLEOTIDE SEQUENCE [LARGE SCALE GENOMIC DNA]</scope>
    <source>
        <strain evidence="3 4">M11/M66-122</strain>
    </source>
</reference>
<feature type="region of interest" description="Disordered" evidence="1">
    <location>
        <begin position="336"/>
        <end position="356"/>
    </location>
</feature>
<dbReference type="EMBL" id="JAKJXP020000034">
    <property type="protein sequence ID" value="KAK7752879.1"/>
    <property type="molecule type" value="Genomic_DNA"/>
</dbReference>
<dbReference type="Pfam" id="PF22917">
    <property type="entry name" value="PRISE"/>
    <property type="match status" value="1"/>
</dbReference>
<dbReference type="InterPro" id="IPR055222">
    <property type="entry name" value="PRISE-like_Rossmann-fold"/>
</dbReference>
<dbReference type="AlphaFoldDB" id="A0AAN9V1P3"/>
<protein>
    <recommendedName>
        <fullName evidence="2">PRISE-like Rossmann-fold domain-containing protein</fullName>
    </recommendedName>
</protein>
<evidence type="ECO:0000313" key="3">
    <source>
        <dbReference type="EMBL" id="KAK7752879.1"/>
    </source>
</evidence>
<feature type="domain" description="PRISE-like Rossmann-fold" evidence="2">
    <location>
        <begin position="11"/>
        <end position="438"/>
    </location>
</feature>